<evidence type="ECO:0000256" key="10">
    <source>
        <dbReference type="ARBA" id="ARBA00022777"/>
    </source>
</evidence>
<feature type="domain" description="Pyruvate phosphate dikinase AMP/ATP-binding" evidence="18">
    <location>
        <begin position="20"/>
        <end position="329"/>
    </location>
</feature>
<dbReference type="SUPFAM" id="SSF56059">
    <property type="entry name" value="Glutathione synthetase ATP-binding domain-like"/>
    <property type="match status" value="1"/>
</dbReference>
<comment type="pathway">
    <text evidence="3 15">Carbohydrate biosynthesis; gluconeogenesis.</text>
</comment>
<name>A0A955L375_9BACT</name>
<evidence type="ECO:0000256" key="6">
    <source>
        <dbReference type="ARBA" id="ARBA00021623"/>
    </source>
</evidence>
<comment type="catalytic activity">
    <reaction evidence="14 15">
        <text>pyruvate + ATP + H2O = phosphoenolpyruvate + AMP + phosphate + 2 H(+)</text>
        <dbReference type="Rhea" id="RHEA:11364"/>
        <dbReference type="ChEBI" id="CHEBI:15361"/>
        <dbReference type="ChEBI" id="CHEBI:15377"/>
        <dbReference type="ChEBI" id="CHEBI:15378"/>
        <dbReference type="ChEBI" id="CHEBI:30616"/>
        <dbReference type="ChEBI" id="CHEBI:43474"/>
        <dbReference type="ChEBI" id="CHEBI:58702"/>
        <dbReference type="ChEBI" id="CHEBI:456215"/>
        <dbReference type="EC" id="2.7.9.2"/>
    </reaction>
</comment>
<dbReference type="InterPro" id="IPR015813">
    <property type="entry name" value="Pyrv/PenolPyrv_kinase-like_dom"/>
</dbReference>
<evidence type="ECO:0000256" key="4">
    <source>
        <dbReference type="ARBA" id="ARBA00007837"/>
    </source>
</evidence>
<dbReference type="Gene3D" id="3.50.30.10">
    <property type="entry name" value="Phosphohistidine domain"/>
    <property type="match status" value="1"/>
</dbReference>
<dbReference type="PROSITE" id="PS00370">
    <property type="entry name" value="PEP_ENZYMES_PHOS_SITE"/>
    <property type="match status" value="1"/>
</dbReference>
<dbReference type="InterPro" id="IPR002192">
    <property type="entry name" value="PPDK_AMP/ATP-bd"/>
</dbReference>
<dbReference type="Gene3D" id="3.30.1490.20">
    <property type="entry name" value="ATP-grasp fold, A domain"/>
    <property type="match status" value="1"/>
</dbReference>
<dbReference type="InterPro" id="IPR023151">
    <property type="entry name" value="PEP_util_CS"/>
</dbReference>
<dbReference type="Gene3D" id="3.20.20.60">
    <property type="entry name" value="Phosphoenolpyruvate-binding domains"/>
    <property type="match status" value="1"/>
</dbReference>
<gene>
    <name evidence="20" type="primary">ppsA</name>
    <name evidence="20" type="ORF">KC660_01380</name>
</gene>
<dbReference type="SUPFAM" id="SSF52009">
    <property type="entry name" value="Phosphohistidine domain"/>
    <property type="match status" value="1"/>
</dbReference>
<dbReference type="PANTHER" id="PTHR43030">
    <property type="entry name" value="PHOSPHOENOLPYRUVATE SYNTHASE"/>
    <property type="match status" value="1"/>
</dbReference>
<evidence type="ECO:0000313" key="20">
    <source>
        <dbReference type="EMBL" id="MCA9382041.1"/>
    </source>
</evidence>
<keyword evidence="7 15" id="KW-0808">Transferase</keyword>
<keyword evidence="8 15" id="KW-0479">Metal-binding</keyword>
<dbReference type="GO" id="GO:0046872">
    <property type="term" value="F:metal ion binding"/>
    <property type="evidence" value="ECO:0007669"/>
    <property type="project" value="UniProtKB-KW"/>
</dbReference>
<feature type="domain" description="PEP-utilising enzyme mobile" evidence="17">
    <location>
        <begin position="418"/>
        <end position="488"/>
    </location>
</feature>
<dbReference type="InterPro" id="IPR013815">
    <property type="entry name" value="ATP_grasp_subdomain_1"/>
</dbReference>
<dbReference type="SUPFAM" id="SSF51621">
    <property type="entry name" value="Phosphoenolpyruvate/pyruvate domain"/>
    <property type="match status" value="1"/>
</dbReference>
<evidence type="ECO:0000259" key="19">
    <source>
        <dbReference type="Pfam" id="PF02896"/>
    </source>
</evidence>
<dbReference type="Pfam" id="PF00391">
    <property type="entry name" value="PEP-utilizers"/>
    <property type="match status" value="1"/>
</dbReference>
<sequence length="833" mass="92668">MQKQEKHVLNFHEVDKGDIPLVGGKGANLGEMIKVGIPVPNGFIVTAKAYYDFINSTTLRNQIEKELKGLDVNKTNQLERKARKIQKSIMNAMMPRQIRTEIIEAYSRLSGFNKALVAVRSSATAEDLPDASFAGQQSTYLNIKGDNNVVESVKMCWASLFEPRAIFYRENKGYDHMSVGVAVPVQKMVQSEVAGVMFTINPINNDEKFISIEAVLGLGETIVSGAVTPDQYLVNKRSLNVIEKHISQQEWMLVRRGRGAAPDKSNIKVKISPSWQRKQKLSDKHVEHLAEVGKLIEKHYGVPQDIEWALEKGKIWIVQSRPVTTLKLDDNWKETPTMESLRTKIESESKAAEKGSKNTKTSDVPVKQTMAEINVSIDEIRKELKKLNLVVRGTAASPGIISGKVNVIKDVSEMGKVKTGDILVTLMTTPSWVPVMRKASAIITDQGGSTCHAAIVSRELGIPCVVGTQIATRILKSGETVTVDGEEGKVFEGELKFDKSKKGASNDLRDSILAESQAHHTSKNSAGMENYVPLKTATKVYVNLAEPSRAEEIARRDIDGVGLLRAEFMMADIGMHPRYAIDNGKRKDYIDKLTEGLATFCQAFGERPVIYRATDFKTNEFKALKGGAKYEFEESNPMIGYRGAFRYITDPKVIEMELEAIKRVRNKMGHKNLWLMIPFVRTVDEMVQVKHMVNNAGLRRSASFKLFMMVEIPANVILIEDFLAVGVDGVSIGTNDLTQLTLGLDRDNPKVQPEFDERNPAVLWSLEKVVKAAHKAGVMCSVCGQAPSVYPEITKALVEYGVTSVSINPDMIEQTRTLISELENELISKRRRS</sequence>
<evidence type="ECO:0000259" key="18">
    <source>
        <dbReference type="Pfam" id="PF01326"/>
    </source>
</evidence>
<proteinExistence type="inferred from homology"/>
<comment type="caution">
    <text evidence="20">The sequence shown here is derived from an EMBL/GenBank/DDBJ whole genome shotgun (WGS) entry which is preliminary data.</text>
</comment>
<dbReference type="Pfam" id="PF02896">
    <property type="entry name" value="PEP-utilizers_C"/>
    <property type="match status" value="1"/>
</dbReference>
<dbReference type="PANTHER" id="PTHR43030:SF1">
    <property type="entry name" value="PHOSPHOENOLPYRUVATE SYNTHASE"/>
    <property type="match status" value="1"/>
</dbReference>
<dbReference type="PROSITE" id="PS00742">
    <property type="entry name" value="PEP_ENZYMES_2"/>
    <property type="match status" value="1"/>
</dbReference>
<dbReference type="InterPro" id="IPR018274">
    <property type="entry name" value="PEP_util_AS"/>
</dbReference>
<evidence type="ECO:0000256" key="7">
    <source>
        <dbReference type="ARBA" id="ARBA00022679"/>
    </source>
</evidence>
<dbReference type="NCBIfam" id="TIGR01418">
    <property type="entry name" value="PEP_synth"/>
    <property type="match status" value="1"/>
</dbReference>
<accession>A0A955L375</accession>
<evidence type="ECO:0000256" key="2">
    <source>
        <dbReference type="ARBA" id="ARBA00002988"/>
    </source>
</evidence>
<dbReference type="InterPro" id="IPR000121">
    <property type="entry name" value="PEP_util_C"/>
</dbReference>
<evidence type="ECO:0000256" key="1">
    <source>
        <dbReference type="ARBA" id="ARBA00001946"/>
    </source>
</evidence>
<dbReference type="Pfam" id="PF01326">
    <property type="entry name" value="PPDK_N"/>
    <property type="match status" value="1"/>
</dbReference>
<dbReference type="Proteomes" id="UP000782843">
    <property type="component" value="Unassembled WGS sequence"/>
</dbReference>
<evidence type="ECO:0000256" key="9">
    <source>
        <dbReference type="ARBA" id="ARBA00022741"/>
    </source>
</evidence>
<comment type="similarity">
    <text evidence="4 15">Belongs to the PEP-utilizing enzyme family.</text>
</comment>
<dbReference type="EMBL" id="JAGQLG010000049">
    <property type="protein sequence ID" value="MCA9382041.1"/>
    <property type="molecule type" value="Genomic_DNA"/>
</dbReference>
<dbReference type="NCBIfam" id="NF005057">
    <property type="entry name" value="PRK06464.1"/>
    <property type="match status" value="1"/>
</dbReference>
<evidence type="ECO:0000256" key="14">
    <source>
        <dbReference type="ARBA" id="ARBA00047700"/>
    </source>
</evidence>
<evidence type="ECO:0000313" key="21">
    <source>
        <dbReference type="Proteomes" id="UP000782843"/>
    </source>
</evidence>
<organism evidence="20 21">
    <name type="scientific">Candidatus Dojkabacteria bacterium</name>
    <dbReference type="NCBI Taxonomy" id="2099670"/>
    <lineage>
        <taxon>Bacteria</taxon>
        <taxon>Candidatus Dojkabacteria</taxon>
    </lineage>
</organism>
<feature type="region of interest" description="Disordered" evidence="16">
    <location>
        <begin position="344"/>
        <end position="363"/>
    </location>
</feature>
<protein>
    <recommendedName>
        <fullName evidence="6 15">Phosphoenolpyruvate synthase</fullName>
        <shortName evidence="15">PEP synthase</shortName>
        <ecNumber evidence="5 15">2.7.9.2</ecNumber>
    </recommendedName>
    <alternativeName>
        <fullName evidence="13 15">Pyruvate, water dikinase</fullName>
    </alternativeName>
</protein>
<dbReference type="InterPro" id="IPR008279">
    <property type="entry name" value="PEP-util_enz_mobile_dom"/>
</dbReference>
<feature type="compositionally biased region" description="Basic and acidic residues" evidence="16">
    <location>
        <begin position="344"/>
        <end position="356"/>
    </location>
</feature>
<reference evidence="20" key="2">
    <citation type="journal article" date="2021" name="Microbiome">
        <title>Successional dynamics and alternative stable states in a saline activated sludge microbial community over 9 years.</title>
        <authorList>
            <person name="Wang Y."/>
            <person name="Ye J."/>
            <person name="Ju F."/>
            <person name="Liu L."/>
            <person name="Boyd J.A."/>
            <person name="Deng Y."/>
            <person name="Parks D.H."/>
            <person name="Jiang X."/>
            <person name="Yin X."/>
            <person name="Woodcroft B.J."/>
            <person name="Tyson G.W."/>
            <person name="Hugenholtz P."/>
            <person name="Polz M.F."/>
            <person name="Zhang T."/>
        </authorList>
    </citation>
    <scope>NUCLEOTIDE SEQUENCE</scope>
    <source>
        <strain evidence="20">HKST-UBA10</strain>
    </source>
</reference>
<dbReference type="Gene3D" id="3.30.470.20">
    <property type="entry name" value="ATP-grasp fold, B domain"/>
    <property type="match status" value="1"/>
</dbReference>
<dbReference type="PIRSF" id="PIRSF000854">
    <property type="entry name" value="PEP_synthase"/>
    <property type="match status" value="1"/>
</dbReference>
<keyword evidence="11 15" id="KW-0067">ATP-binding</keyword>
<dbReference type="PRINTS" id="PR01736">
    <property type="entry name" value="PHPHTRNFRASE"/>
</dbReference>
<comment type="cofactor">
    <cofactor evidence="1 15">
        <name>Mg(2+)</name>
        <dbReference type="ChEBI" id="CHEBI:18420"/>
    </cofactor>
</comment>
<feature type="domain" description="PEP-utilising enzyme C-terminal" evidence="19">
    <location>
        <begin position="535"/>
        <end position="822"/>
    </location>
</feature>
<dbReference type="AlphaFoldDB" id="A0A955L375"/>
<dbReference type="EC" id="2.7.9.2" evidence="5 15"/>
<evidence type="ECO:0000256" key="11">
    <source>
        <dbReference type="ARBA" id="ARBA00022840"/>
    </source>
</evidence>
<dbReference type="GO" id="GO:0005524">
    <property type="term" value="F:ATP binding"/>
    <property type="evidence" value="ECO:0007669"/>
    <property type="project" value="UniProtKB-KW"/>
</dbReference>
<keyword evidence="12 15" id="KW-0460">Magnesium</keyword>
<comment type="function">
    <text evidence="2 15">Catalyzes the phosphorylation of pyruvate to phosphoenolpyruvate.</text>
</comment>
<reference evidence="20" key="1">
    <citation type="submission" date="2020-04" db="EMBL/GenBank/DDBJ databases">
        <authorList>
            <person name="Zhang T."/>
        </authorList>
    </citation>
    <scope>NUCLEOTIDE SEQUENCE</scope>
    <source>
        <strain evidence="20">HKST-UBA10</strain>
    </source>
</reference>
<dbReference type="InterPro" id="IPR036637">
    <property type="entry name" value="Phosphohistidine_dom_sf"/>
</dbReference>
<dbReference type="FunFam" id="3.30.1490.20:FF:000010">
    <property type="entry name" value="Phosphoenolpyruvate synthase"/>
    <property type="match status" value="1"/>
</dbReference>
<evidence type="ECO:0000256" key="8">
    <source>
        <dbReference type="ARBA" id="ARBA00022723"/>
    </source>
</evidence>
<evidence type="ECO:0000259" key="17">
    <source>
        <dbReference type="Pfam" id="PF00391"/>
    </source>
</evidence>
<evidence type="ECO:0000256" key="5">
    <source>
        <dbReference type="ARBA" id="ARBA00011996"/>
    </source>
</evidence>
<dbReference type="InterPro" id="IPR006319">
    <property type="entry name" value="PEP_synth"/>
</dbReference>
<keyword evidence="10 15" id="KW-0418">Kinase</keyword>
<evidence type="ECO:0000256" key="3">
    <source>
        <dbReference type="ARBA" id="ARBA00004742"/>
    </source>
</evidence>
<evidence type="ECO:0000256" key="13">
    <source>
        <dbReference type="ARBA" id="ARBA00033470"/>
    </source>
</evidence>
<evidence type="ECO:0000256" key="16">
    <source>
        <dbReference type="SAM" id="MobiDB-lite"/>
    </source>
</evidence>
<dbReference type="GO" id="GO:0008986">
    <property type="term" value="F:pyruvate, water dikinase activity"/>
    <property type="evidence" value="ECO:0007669"/>
    <property type="project" value="UniProtKB-EC"/>
</dbReference>
<evidence type="ECO:0000256" key="15">
    <source>
        <dbReference type="PIRNR" id="PIRNR000854"/>
    </source>
</evidence>
<dbReference type="InterPro" id="IPR040442">
    <property type="entry name" value="Pyrv_kinase-like_dom_sf"/>
</dbReference>
<keyword evidence="9 15" id="KW-0547">Nucleotide-binding</keyword>
<evidence type="ECO:0000256" key="12">
    <source>
        <dbReference type="ARBA" id="ARBA00022842"/>
    </source>
</evidence>